<feature type="repeat" description="ANK" evidence="1">
    <location>
        <begin position="3179"/>
        <end position="3211"/>
    </location>
</feature>
<dbReference type="InterPro" id="IPR002110">
    <property type="entry name" value="Ankyrin_rpt"/>
</dbReference>
<evidence type="ECO:0000259" key="4">
    <source>
        <dbReference type="PROSITE" id="PS50158"/>
    </source>
</evidence>
<keyword evidence="2" id="KW-0479">Metal-binding</keyword>
<dbReference type="PROSITE" id="PS50297">
    <property type="entry name" value="ANK_REP_REGION"/>
    <property type="match status" value="1"/>
</dbReference>
<feature type="region of interest" description="Disordered" evidence="3">
    <location>
        <begin position="539"/>
        <end position="567"/>
    </location>
</feature>
<keyword evidence="2" id="KW-0862">Zinc</keyword>
<comment type="caution">
    <text evidence="6">The sequence shown here is derived from an EMBL/GenBank/DDBJ whole genome shotgun (WGS) entry which is preliminary data.</text>
</comment>
<feature type="region of interest" description="Disordered" evidence="3">
    <location>
        <begin position="937"/>
        <end position="988"/>
    </location>
</feature>
<keyword evidence="2" id="KW-0863">Zinc-finger</keyword>
<dbReference type="Pfam" id="PF00023">
    <property type="entry name" value="Ank"/>
    <property type="match status" value="1"/>
</dbReference>
<dbReference type="SUPFAM" id="SSF53098">
    <property type="entry name" value="Ribonuclease H-like"/>
    <property type="match status" value="1"/>
</dbReference>
<dbReference type="GO" id="GO:0008270">
    <property type="term" value="F:zinc ion binding"/>
    <property type="evidence" value="ECO:0007669"/>
    <property type="project" value="UniProtKB-KW"/>
</dbReference>
<reference evidence="6 7" key="1">
    <citation type="submission" date="2016-02" db="EMBL/GenBank/DDBJ databases">
        <title>Genome analysis of coral dinoflagellate symbionts highlights evolutionary adaptations to a symbiotic lifestyle.</title>
        <authorList>
            <person name="Aranda M."/>
            <person name="Li Y."/>
            <person name="Liew Y.J."/>
            <person name="Baumgarten S."/>
            <person name="Simakov O."/>
            <person name="Wilson M."/>
            <person name="Piel J."/>
            <person name="Ashoor H."/>
            <person name="Bougouffa S."/>
            <person name="Bajic V.B."/>
            <person name="Ryu T."/>
            <person name="Ravasi T."/>
            <person name="Bayer T."/>
            <person name="Micklem G."/>
            <person name="Kim H."/>
            <person name="Bhak J."/>
            <person name="Lajeunesse T.C."/>
            <person name="Voolstra C.R."/>
        </authorList>
    </citation>
    <scope>NUCLEOTIDE SEQUENCE [LARGE SCALE GENOMIC DNA]</scope>
    <source>
        <strain evidence="6 7">CCMP2467</strain>
    </source>
</reference>
<feature type="compositionally biased region" description="Low complexity" evidence="3">
    <location>
        <begin position="498"/>
        <end position="519"/>
    </location>
</feature>
<evidence type="ECO:0000256" key="2">
    <source>
        <dbReference type="PROSITE-ProRule" id="PRU00047"/>
    </source>
</evidence>
<dbReference type="GO" id="GO:0015074">
    <property type="term" value="P:DNA integration"/>
    <property type="evidence" value="ECO:0007669"/>
    <property type="project" value="InterPro"/>
</dbReference>
<evidence type="ECO:0000313" key="7">
    <source>
        <dbReference type="Proteomes" id="UP000186817"/>
    </source>
</evidence>
<dbReference type="PROSITE" id="PS50994">
    <property type="entry name" value="INTEGRASE"/>
    <property type="match status" value="1"/>
</dbReference>
<dbReference type="SMART" id="SM00248">
    <property type="entry name" value="ANK"/>
    <property type="match status" value="3"/>
</dbReference>
<evidence type="ECO:0000259" key="5">
    <source>
        <dbReference type="PROSITE" id="PS50994"/>
    </source>
</evidence>
<keyword evidence="7" id="KW-1185">Reference proteome</keyword>
<dbReference type="InterPro" id="IPR036397">
    <property type="entry name" value="RNaseH_sf"/>
</dbReference>
<feature type="compositionally biased region" description="Basic residues" evidence="3">
    <location>
        <begin position="552"/>
        <end position="566"/>
    </location>
</feature>
<dbReference type="GO" id="GO:0003676">
    <property type="term" value="F:nucleic acid binding"/>
    <property type="evidence" value="ECO:0007669"/>
    <property type="project" value="InterPro"/>
</dbReference>
<dbReference type="PROSITE" id="PS50158">
    <property type="entry name" value="ZF_CCHC"/>
    <property type="match status" value="1"/>
</dbReference>
<dbReference type="Gene3D" id="1.25.40.20">
    <property type="entry name" value="Ankyrin repeat-containing domain"/>
    <property type="match status" value="2"/>
</dbReference>
<proteinExistence type="predicted"/>
<evidence type="ECO:0000256" key="1">
    <source>
        <dbReference type="PROSITE-ProRule" id="PRU00023"/>
    </source>
</evidence>
<accession>A0A1Q9DU19</accession>
<feature type="region of interest" description="Disordered" evidence="3">
    <location>
        <begin position="1"/>
        <end position="25"/>
    </location>
</feature>
<feature type="compositionally biased region" description="Low complexity" evidence="3">
    <location>
        <begin position="940"/>
        <end position="968"/>
    </location>
</feature>
<dbReference type="Pfam" id="PF07727">
    <property type="entry name" value="RVT_2"/>
    <property type="match status" value="1"/>
</dbReference>
<dbReference type="SUPFAM" id="SSF48403">
    <property type="entry name" value="Ankyrin repeat"/>
    <property type="match status" value="1"/>
</dbReference>
<dbReference type="InterPro" id="IPR001584">
    <property type="entry name" value="Integrase_cat-core"/>
</dbReference>
<dbReference type="Proteomes" id="UP000186817">
    <property type="component" value="Unassembled WGS sequence"/>
</dbReference>
<dbReference type="InterPro" id="IPR036770">
    <property type="entry name" value="Ankyrin_rpt-contain_sf"/>
</dbReference>
<dbReference type="InterPro" id="IPR012337">
    <property type="entry name" value="RNaseH-like_sf"/>
</dbReference>
<feature type="domain" description="Integrase catalytic" evidence="5">
    <location>
        <begin position="1440"/>
        <end position="1612"/>
    </location>
</feature>
<dbReference type="InterPro" id="IPR001878">
    <property type="entry name" value="Znf_CCHC"/>
</dbReference>
<keyword evidence="1" id="KW-0040">ANK repeat</keyword>
<organism evidence="6 7">
    <name type="scientific">Symbiodinium microadriaticum</name>
    <name type="common">Dinoflagellate</name>
    <name type="synonym">Zooxanthella microadriatica</name>
    <dbReference type="NCBI Taxonomy" id="2951"/>
    <lineage>
        <taxon>Eukaryota</taxon>
        <taxon>Sar</taxon>
        <taxon>Alveolata</taxon>
        <taxon>Dinophyceae</taxon>
        <taxon>Suessiales</taxon>
        <taxon>Symbiodiniaceae</taxon>
        <taxon>Symbiodinium</taxon>
    </lineage>
</organism>
<name>A0A1Q9DU19_SYMMI</name>
<dbReference type="PROSITE" id="PS50088">
    <property type="entry name" value="ANK_REPEAT"/>
    <property type="match status" value="1"/>
</dbReference>
<feature type="domain" description="CCHC-type" evidence="4">
    <location>
        <begin position="525"/>
        <end position="540"/>
    </location>
</feature>
<evidence type="ECO:0000256" key="3">
    <source>
        <dbReference type="SAM" id="MobiDB-lite"/>
    </source>
</evidence>
<feature type="compositionally biased region" description="Pro residues" evidence="3">
    <location>
        <begin position="1953"/>
        <end position="1964"/>
    </location>
</feature>
<dbReference type="InterPro" id="IPR013103">
    <property type="entry name" value="RVT_2"/>
</dbReference>
<feature type="compositionally biased region" description="Basic and acidic residues" evidence="3">
    <location>
        <begin position="1915"/>
        <end position="1933"/>
    </location>
</feature>
<sequence>MGEPPIPHNPSDSKTSEEMGLVGDGSSPLKHGVAVGSLRNLWVNLCHSETDLVVGAPSLRHKIFSARAGCNCSDLAKADSGGRQWRGMETVGKSTCVDALAKLPAKDGEQPWEASGPDKLEVHVTSESGPGPRVQILKAKPIREDGDVPSWDGSPNTFERFATDCRWYSFSLKQSERHLAAPRVWHKLSGSAKSVVRNLNPEQYATANGLDKLLEVLRGSPLQRLPVPDTFQRLERWSNLHRRQGETVPQLLVREEELFVELQQSLQRARQDPKENAFGMPSATMGPPAEEARGSPGEDEDDEDAVPKDEKTEEKKADTPKGSPAAPKGSSPTSSTRSKTAASPGYFEDELRGYRLLKACALQSSERQQVLTLTRNSTKFATVRQALRTMFDDGWPDQQRRSRPTAWWAEYDDAFYHDGWGWDEFYEEAETYWQDEPQEWFPESPEVPLEDDEKQLLEEEAEAFAIAEEATKTLQQAREAVQKARQARGYFPLGGKGSSSPSFKGPSSGKGRGFRPSGKGAPGVCTACGRPGHRYYECPSRSKGKGFSGKPSGKKGGKSKGGKGFKGKGSDVYSSDLGYATVFSFEVVKEQEDESGSDVACSSFVLSCDGAVPSKVRASEVIVDTGATESACGIETMERFLNATSRVDIVTAALGTLSVYVLDDETAQQTPLLLGGRALREIQAVVNYGDYTLMFQKRTGELRVLPVSATPGGHLLVDLASTSKPLGSVKSYLAEQFGIEVPEDAEVLKNVLSVSGFSEEARRGRGPVIPGTEDDTAPPPLGQALQLSYVVPEKELFVMSVAEQEHRSEECESSSFQFFNVVSMSGALPPAPEDDPRWDGWPCKGNHTPGRFRSNQFAQWRACTRCALRLEYQPRGPHTGTYRQAGPSKVVLATAISELRMEMDAIAVTEKLVNDKCMEVTGRLRQQGYNVMIREPMEKPTANRSPTASTTTRTRPTPSTTPPATTRTPARKNAVIKGATPKASAVKEPKNVLKEGTQALANEEVKTPVHLSNEEIHQSLHEIALLEKRVEAQREKLMEEAGLRGLMETEGQWSDDEATVINHDPAAPSDRDDAEVHTVSRERPITSTLKRALVKGSAFLLGSILADAVALVSSTGAAADVVQYGGPPSLSHSLVECGYQSLFYKPEEFQKFETETMNANGKVIWTSPPMRAHLQRTFQRDTAAPNQVRNHERALRRERKELHKIAGCLARSIQSGSDVVLEMPARLHQCWQDVAYLKDVASEYGVMVYDFKVHGCAFGMTCNGVPVRKLWRILTTSEAIRIGLERGCPGHPDHVEDHRGCSMCSEPRWYPEKLKKRMVEAVVWTLSSKHQTRSMAADVETELLEQQWFSRKVEPDTGTAETYALSRQRLPAEAPTGRKLEEVRQLLLRLHRSSGHTSFTAISKLLARRGAPSWAVEFAKSVECPACIESRRPLPNPPSSTESPPSLYEVVGTDVFEYSFKNEEGKIRKLKACIWVDRASRFCMVSGLKIYDEAWEPTTSEIIRVFLRDWMMTCPAPRWLLADSALYYTSEELREFCGKSGIGLMIAPPEAHWVMSHEEQLIGRLKATVDRMIKEDPDLSVISMFHYACHAHNSTIQHQSGYAPCQWVRGAIPADMVPEGANPKKAFDEVLKFREQAAVAYRRSQAADQMSKLNNASSRPIQTFEPGTLVMVWRARRSGGKGGWQGPVRVLLREGATYWLASGAALLRAKANQLRKCSRFEETTAIASGAAVYRMPVTLETLMRGFRGKQYEDVTGQTPPRAAVEDTAQGNVAIPPRVRRDDDYWEVRGEWLVRFHVKPRLAMLVPSKMKNLPIAEEDLSGERVTVVHSGGNVQELKDNFRTHENPARCLLDRWTGETRYRIKPEHPAAQGARTPGQEASAELRDQPESSTLKRRSQRQPQRGPLPKTSKTTASEADRTAGQEASAERRDQPESSRGPLEDDVLVPGRLVPGTPTPGTPVPGTPRGPQEASGSQQGPQCSVPGCSLPGGHRLPHVDAGGNKFMYDKRTEAIIPVEASDAETSVVGDSSEEEMIPDQEVVPSEGRDPRLPDRKRKTPPEAEDHMGYVFELDVTSHDVVTLANRPRHSSIWLSKKLQEKGKEVNWRSLSDLEKKAFDEAQSKEIANVIKNAAVRSLVASEKEKLDWRRVMKMRWVLTYKSDGRAKARLVVLGFQAPNLVETQASSPTLSKLGKLLLLTVVANNRWMLESADVASAFLQAIQDLEQEELFVQAPAELGAAFGGSGADDMTVLKLRRAFYGLCHAPRRWFETVSETLIKAGWRQLQYDKCLFVLLDASGQLVGIAGCHVDDFILGGDDKSQVFLKAKDSLKRAFEWGKWDVSSFEFAGCNIQQKSDGTIFMDQKVYSEKWMEEIPVSSARAAQPRAKATAQEISAIRGALGTLAWRANQVSPQFLADVGLMLSEVPVATVDLMLRLNKIIREAKRTADQVLIFHPFAVSWKDLAVITWADAAQNNRVNKGSTIGMLTCMAPRQILDGDRVPMNLVAWRSQKAPREVLGSNGSEVQAITIGEDLTFLVRSVWAEIHGISPIRGRQDELIRDHTVGALVMDSRGIYDAMTRNTSALHGLRSSRAGYELTIAVKQAIAAGTCLRWVAGTEQLADALTKGKAKKILLQLMSEQQMWRLIYDPAFTAGRKLTKREHERRIREVEANFVACVQHFAVENMFPWAEEEDLMDPLRRVNAASLALDASDSLLRPVAGYSDVLPKKRGLAPKRLPCTRREEITYEVAKGQDSYTFTPDSLSLLVFLQVARLKHESSLSRLGIAFEMGVRDPVVHLPTEEDFRKELELLVSGFGAEARVPQLTEYSMPLESNDMPYQRVEDPGVSTPTGFNLFAMPRCLAGKSRLPLELHAKSMSSWESEIQAEMRFPMYTVPSEVLLNMEEIRPHEDLKDAGAIAVFETSMGKAAFVSHQWVTKAHPDPELKQLQVLQGALRHLLRGTGFVPLDPITEAIVPTAKSLSLREFQSSPLFLWYDYFSCPQRREGSSLVDLEKAIDSIPAYIAQCDFFFGLCPVIDCPSEARVLTTKSWSERGWCRIERLLRELSDNDKWVLIKSNASLELVGSAVGFLGGSAGEGQFSRAEDRAKLAPVLKRAVLRKLSLCLNAKDFAAYRRHLNMQAVHLRGLDIEVVPDLIPGFEGELGSRDIVSKFLYQNGFSTVRDVDSAGWSPLHYAALSGSSELIEGLLRQRADPNRRTSKDQPQLGCPPWTSALDLAVFFRNDSARLLVAARARLEGGVQPAMSYAAMADNASGVRLLCDAKGSPLAQGILGVSVLETAAAYGAASALEAIVQRAPENALDFSSALFSTMFTRGGTAEMVDRLLELRADVNWQYKVSGRSLLGIVVTMKSLQHRFGRAERLYESANVSSTAARLVRVGVTRLCEWARSPGAWIVGFAQVILPLLIFLFRDEEMAVASAAGEEEACPSFCAALKHVKEALAPSNEKAAATTGRKTAGKKKLASFPSDISDPDEYWAVQDDERAQRRSVRYKQRVEDHKGKTATMKDILDQGAQELINGGTHPIATWFPDPTALKAEADRIAARSRLGTELDGLSRSHVSQSGRAALPPTTRKLLDSRLGVQCRDASAELPGRLPATFQGSQPPGPTPSKQIAFVQADASAEESFSNVCALAVQFGASVALVFATMSTLSAVARDGAMGVLEDALHRLVELLGAPAANLQLKGFYHLDSFLHLGAETGGLPRKEPDTADMDAYVFVPTTKSKRFVSLATAAAPVYMGVLGRSQTHLALLGPPGSGKSSLLSQTIAQLPLRRLLLRSRGQGMLIAGVKQDSQTGGINLNIEIMIQPRESNFWFRNTSGAAPCPKCAMFFKPLDQHWLPAGPEQQKPWVPYALHSLPDSFIGKRVAERAEREAAAPSIRRIEEAELLKIAGDPVGDNMSHFIFVKDIATRVEQKKMFHARGPRATTLIAFKRKLRCQGVQRCESVLFRFFKGLLSQPTEPLAQDFHEFFLHELLRETRDRLPLHRQKSVTLELARLQLSMFGGDGELCAAPEASLAGCLGNLSDLWGGSEEDVQSLGKKNRALLRGICEKLEVRTFCAGVGVRSATRQLPELRSAIRADLQRGWSRAKVQMALEGRITGPARNIKCQAQTAQAPPVIPDTHSLKTSLNPSSPGTADVEDDDINDRAALATLVSSVVAATVIVSVLPKHATRIPQINHPSYIPEARPELAATGFNKLHLWYKYKRCGRYPVNSVAELGGQMKEMGFLNAVLKEDFAKVPAEASHGHETIRSSPFQTAPLRRTLCAGGSRRVRSYYKGCFSRAALLSLLPPPTCQVIEDEEDDALRLEFAYQLIEAGAPRQFFSLPRGIRRFGFEKAILVAPGHRWVRFVLDRFGTDPLVFEEQRLLNVNQPSPERITPLVEKVQHLPGTFAYNQVFRDWRNEQDTGANPDETDNMDIRTSNRTMVWSYFVDTTTAVESSGMGGDFCRRWRSDKQETTESSQLGFEGGWVASQELSVLEQTLHPLEAGFPIQIPVVLALSNASTAEGSIPLIVDAVEGCLVRSPASAAENRDRGDILSVFDADDLMHPQRIELISTLAASRGKAFFSTPGLKMLLHSLQVRFRLLPSRDLLMMDKVSKVVEQYTYSATPEAATKEDDSGFTRAVVRGYGVKDLAAEESEWEPKEYLDAELAWFRRTGSPKKEVVPVLRVRCRARAAAPAPQLGDEYLTALLRIGRLMELVGVSGVQSVQMQGGLAVWDRSGGKTLLFAPSVAVAISLLRGLCFFHGLRFDTRLSFPSAPFRPFGLPGSEGADEGGTGLKFRRTWLHHPAEDAEYREVHFTWPG</sequence>
<feature type="region of interest" description="Disordered" evidence="3">
    <location>
        <begin position="1864"/>
        <end position="1992"/>
    </location>
</feature>
<dbReference type="Gene3D" id="3.30.420.10">
    <property type="entry name" value="Ribonuclease H-like superfamily/Ribonuclease H"/>
    <property type="match status" value="1"/>
</dbReference>
<feature type="region of interest" description="Disordered" evidence="3">
    <location>
        <begin position="490"/>
        <end position="523"/>
    </location>
</feature>
<feature type="region of interest" description="Disordered" evidence="3">
    <location>
        <begin position="266"/>
        <end position="344"/>
    </location>
</feature>
<feature type="compositionally biased region" description="Basic and acidic residues" evidence="3">
    <location>
        <begin position="305"/>
        <end position="319"/>
    </location>
</feature>
<protein>
    <submittedName>
        <fullName evidence="6">Retrovirus-related Pol polyprotein from transposon TNT 1-94</fullName>
    </submittedName>
</protein>
<feature type="region of interest" description="Disordered" evidence="3">
    <location>
        <begin position="2017"/>
        <end position="2059"/>
    </location>
</feature>
<dbReference type="EMBL" id="LSRX01000389">
    <property type="protein sequence ID" value="OLP98664.1"/>
    <property type="molecule type" value="Genomic_DNA"/>
</dbReference>
<dbReference type="OrthoDB" id="422721at2759"/>
<feature type="compositionally biased region" description="Polar residues" evidence="3">
    <location>
        <begin position="330"/>
        <end position="341"/>
    </location>
</feature>
<gene>
    <name evidence="6" type="ORF">AK812_SmicGene18851</name>
</gene>
<evidence type="ECO:0000313" key="6">
    <source>
        <dbReference type="EMBL" id="OLP98664.1"/>
    </source>
</evidence>
<feature type="compositionally biased region" description="Basic and acidic residues" evidence="3">
    <location>
        <begin position="2042"/>
        <end position="2059"/>
    </location>
</feature>